<sequence>MFKAVTRLAAIGILLSGLLLVTVAPAAAYSVIKPDAASPGSGSNAGPGPVASGAISNSSNESGGKSGPGSVAGDAASKSQDGGSSALLVYGKEWHSQEGRERLMELYRMLRGTYQSVSLVRGGDQSEQQLREAELVVVAGEEEEPFVKELAAGVEESGQRLELLSSEGGLAGAAEQLSNMLDTSGKVAPAYLILTGISPFLDQEELLRKGEWLRDRGFPFWMELRPIFVNTEMKSMTGYFEALRELQGYGGAALLGTLGGWNAPDEWEAFESGFEVSGVTDTTEPEQLTGRAWVSYVQQGVYPAGLSGPPDLLFDADWNEVLKLSDLFVENSEWKAYSRDTESGARWRGSYVPLAEEAGTIGGSLLPAASSRVSAVDASLPLEAFQQAVEAELRAGAAFADPAYSDSSTSWDGQQLFRQQGEFSLNGVPAVWQPPPAAEQPAPQPEQPNGASDDGLTVVNKGIKMTMSVLFVISVLVVSFFVAAFVVGRQINRRKHMR</sequence>
<keyword evidence="2" id="KW-0472">Membrane</keyword>
<comment type="caution">
    <text evidence="3">The sequence shown here is derived from an EMBL/GenBank/DDBJ whole genome shotgun (WGS) entry which is preliminary data.</text>
</comment>
<evidence type="ECO:0000313" key="3">
    <source>
        <dbReference type="EMBL" id="OXM16534.1"/>
    </source>
</evidence>
<evidence type="ECO:0000256" key="2">
    <source>
        <dbReference type="SAM" id="Phobius"/>
    </source>
</evidence>
<keyword evidence="2" id="KW-0812">Transmembrane</keyword>
<proteinExistence type="predicted"/>
<keyword evidence="2" id="KW-1133">Transmembrane helix</keyword>
<keyword evidence="4" id="KW-1185">Reference proteome</keyword>
<organism evidence="3 4">
    <name type="scientific">Paenibacillus herberti</name>
    <dbReference type="NCBI Taxonomy" id="1619309"/>
    <lineage>
        <taxon>Bacteria</taxon>
        <taxon>Bacillati</taxon>
        <taxon>Bacillota</taxon>
        <taxon>Bacilli</taxon>
        <taxon>Bacillales</taxon>
        <taxon>Paenibacillaceae</taxon>
        <taxon>Paenibacillus</taxon>
    </lineage>
</organism>
<feature type="transmembrane region" description="Helical" evidence="2">
    <location>
        <begin position="467"/>
        <end position="488"/>
    </location>
</feature>
<dbReference type="AlphaFoldDB" id="A0A229P3L7"/>
<name>A0A229P3L7_9BACL</name>
<feature type="region of interest" description="Disordered" evidence="1">
    <location>
        <begin position="428"/>
        <end position="455"/>
    </location>
</feature>
<accession>A0A229P3L7</accession>
<gene>
    <name evidence="3" type="ORF">CGZ75_07655</name>
</gene>
<reference evidence="3 4" key="1">
    <citation type="submission" date="2017-07" db="EMBL/GenBank/DDBJ databases">
        <title>Paenibacillus herberti R33 genome sequencing and assembly.</title>
        <authorList>
            <person name="Su W."/>
        </authorList>
    </citation>
    <scope>NUCLEOTIDE SEQUENCE [LARGE SCALE GENOMIC DNA]</scope>
    <source>
        <strain evidence="3 4">R33</strain>
    </source>
</reference>
<evidence type="ECO:0000313" key="4">
    <source>
        <dbReference type="Proteomes" id="UP000215145"/>
    </source>
</evidence>
<protein>
    <submittedName>
        <fullName evidence="3">Uncharacterized protein</fullName>
    </submittedName>
</protein>
<feature type="compositionally biased region" description="Low complexity" evidence="1">
    <location>
        <begin position="36"/>
        <end position="63"/>
    </location>
</feature>
<dbReference type="EMBL" id="NMUQ01000001">
    <property type="protein sequence ID" value="OXM16534.1"/>
    <property type="molecule type" value="Genomic_DNA"/>
</dbReference>
<feature type="region of interest" description="Disordered" evidence="1">
    <location>
        <begin position="36"/>
        <end position="82"/>
    </location>
</feature>
<dbReference type="Proteomes" id="UP000215145">
    <property type="component" value="Unassembled WGS sequence"/>
</dbReference>
<feature type="compositionally biased region" description="Pro residues" evidence="1">
    <location>
        <begin position="432"/>
        <end position="446"/>
    </location>
</feature>
<dbReference type="OrthoDB" id="1779709at2"/>
<dbReference type="RefSeq" id="WP_089523618.1">
    <property type="nucleotide sequence ID" value="NZ_NMUQ01000001.1"/>
</dbReference>
<evidence type="ECO:0000256" key="1">
    <source>
        <dbReference type="SAM" id="MobiDB-lite"/>
    </source>
</evidence>